<organism evidence="1 3">
    <name type="scientific">Rhodococcus erythropolis</name>
    <name type="common">Arthrobacter picolinophilus</name>
    <dbReference type="NCBI Taxonomy" id="1833"/>
    <lineage>
        <taxon>Bacteria</taxon>
        <taxon>Bacillati</taxon>
        <taxon>Actinomycetota</taxon>
        <taxon>Actinomycetes</taxon>
        <taxon>Mycobacteriales</taxon>
        <taxon>Nocardiaceae</taxon>
        <taxon>Rhodococcus</taxon>
        <taxon>Rhodococcus erythropolis group</taxon>
    </lineage>
</organism>
<accession>A0A5N5DXC2</accession>
<evidence type="ECO:0008006" key="5">
    <source>
        <dbReference type="Google" id="ProtNLM"/>
    </source>
</evidence>
<evidence type="ECO:0000313" key="4">
    <source>
        <dbReference type="Proteomes" id="UP000502345"/>
    </source>
</evidence>
<gene>
    <name evidence="1" type="ORF">BS297_25295</name>
    <name evidence="2" type="ORF">G9444_1172</name>
</gene>
<dbReference type="EMBL" id="MRBO01000675">
    <property type="protein sequence ID" value="KAB2582527.1"/>
    <property type="molecule type" value="Genomic_DNA"/>
</dbReference>
<dbReference type="EMBL" id="CP050124">
    <property type="protein sequence ID" value="QIP38416.1"/>
    <property type="molecule type" value="Genomic_DNA"/>
</dbReference>
<dbReference type="Proteomes" id="UP000325576">
    <property type="component" value="Unassembled WGS sequence"/>
</dbReference>
<evidence type="ECO:0000313" key="1">
    <source>
        <dbReference type="EMBL" id="KAB2582527.1"/>
    </source>
</evidence>
<dbReference type="AlphaFoldDB" id="A0A5N5DXC2"/>
<sequence>MGANSQRIHRSTRYRRKRISHLTKDIHMLTNAINAFLALWGSASVGSSGYQIPPGTLPFGS</sequence>
<evidence type="ECO:0000313" key="2">
    <source>
        <dbReference type="EMBL" id="QIP38416.1"/>
    </source>
</evidence>
<name>A0A5N5DXC2_RHOER</name>
<proteinExistence type="predicted"/>
<dbReference type="Proteomes" id="UP000502345">
    <property type="component" value="Chromosome"/>
</dbReference>
<evidence type="ECO:0000313" key="3">
    <source>
        <dbReference type="Proteomes" id="UP000325576"/>
    </source>
</evidence>
<protein>
    <recommendedName>
        <fullName evidence="5">Transposase</fullName>
    </recommendedName>
</protein>
<reference evidence="2 4" key="2">
    <citation type="submission" date="2020-03" db="EMBL/GenBank/DDBJ databases">
        <title>Screen low temperature-resistant strains for efficient degradation of petroleum hydrocarbons under the low temperature.</title>
        <authorList>
            <person name="Wang Y."/>
            <person name="Chen J."/>
        </authorList>
    </citation>
    <scope>NUCLEOTIDE SEQUENCE [LARGE SCALE GENOMIC DNA]</scope>
    <source>
        <strain evidence="2 4">KB1</strain>
    </source>
</reference>
<reference evidence="1 3" key="1">
    <citation type="journal article" date="2017" name="Poromechanics V (2013)">
        <title>Genomic Characterization of the Arsenic-Tolerant Actinobacterium, &lt;i&gt;Rhodococcus erythropolis&lt;/i&gt; S43.</title>
        <authorList>
            <person name="Retamal-Morales G."/>
            <person name="Mehnert M."/>
            <person name="Schwabe R."/>
            <person name="Tischler D."/>
            <person name="Schloemann M."/>
            <person name="Levican G.J."/>
        </authorList>
    </citation>
    <scope>NUCLEOTIDE SEQUENCE [LARGE SCALE GENOMIC DNA]</scope>
    <source>
        <strain evidence="1 3">S43</strain>
    </source>
</reference>